<keyword evidence="1" id="KW-0238">DNA-binding</keyword>
<protein>
    <submittedName>
        <fullName evidence="1">Winged helix DNA-binding domain-containing protein</fullName>
    </submittedName>
</protein>
<accession>A0A1H3U8Y7</accession>
<dbReference type="STRING" id="137265.SAMN05421684_6790"/>
<dbReference type="PANTHER" id="PTHR38479:SF2">
    <property type="entry name" value="WINGED HELIX DNA-BINDING DOMAIN-CONTAINING PROTEIN"/>
    <property type="match status" value="1"/>
</dbReference>
<name>A0A1H3U8Y7_9ACTN</name>
<dbReference type="PANTHER" id="PTHR38479">
    <property type="entry name" value="LMO0824 PROTEIN"/>
    <property type="match status" value="1"/>
</dbReference>
<evidence type="ECO:0000313" key="1">
    <source>
        <dbReference type="EMBL" id="SDZ58902.1"/>
    </source>
</evidence>
<dbReference type="GO" id="GO:0003677">
    <property type="term" value="F:DNA binding"/>
    <property type="evidence" value="ECO:0007669"/>
    <property type="project" value="UniProtKB-KW"/>
</dbReference>
<reference evidence="2" key="1">
    <citation type="submission" date="2016-10" db="EMBL/GenBank/DDBJ databases">
        <authorList>
            <person name="Varghese N."/>
            <person name="Submissions S."/>
        </authorList>
    </citation>
    <scope>NUCLEOTIDE SEQUENCE [LARGE SCALE GENOMIC DNA]</scope>
    <source>
        <strain evidence="2">DSM 44718</strain>
    </source>
</reference>
<keyword evidence="2" id="KW-1185">Reference proteome</keyword>
<dbReference type="OrthoDB" id="9148135at2"/>
<evidence type="ECO:0000313" key="2">
    <source>
        <dbReference type="Proteomes" id="UP000199632"/>
    </source>
</evidence>
<gene>
    <name evidence="1" type="ORF">SAMN05421684_6790</name>
</gene>
<sequence>MRVVTDEERRARLGVRHALAESARVSSPEEAARAVVCLHATEAPSVHLSCWARVDDVAVDDVERALYDTRSLVRQQSMRETLFVFPRDLVPAVWGSAAARVAAVHRKRLLKDLERWGPADGGHGAAWLATVENAVLARLADGVQRSSKQIREQVPEAGGVIVQAPDKTWGGPVAIAPKVLTQLSLDGAVARAGNAGAWYASRPTWTTTQAWWVRAVPGALASQQGYAELVGRWLWSYGPGTVEDIAWWLGATKSVVRTALEDLGAQQVSLEDGSIGWLRADDLDPVAAPEPWVALLPLLDPTVMGWKGRAFYLGPHAPQLFDSAGNAGTTVWVDGRVVGAWVQSPDGVVGLRLLDEVTPAVHQPLVAEARRLTEWLDGQRVFTVYPSPAMQ</sequence>
<dbReference type="RefSeq" id="WP_090801138.1">
    <property type="nucleotide sequence ID" value="NZ_BOND01000006.1"/>
</dbReference>
<proteinExistence type="predicted"/>
<dbReference type="EMBL" id="FNQB01000004">
    <property type="protein sequence ID" value="SDZ58902.1"/>
    <property type="molecule type" value="Genomic_DNA"/>
</dbReference>
<dbReference type="InterPro" id="IPR009351">
    <property type="entry name" value="AlkZ-like"/>
</dbReference>
<dbReference type="AlphaFoldDB" id="A0A1H3U8Y7"/>
<dbReference type="Proteomes" id="UP000199632">
    <property type="component" value="Unassembled WGS sequence"/>
</dbReference>
<dbReference type="Pfam" id="PF06224">
    <property type="entry name" value="AlkZ-like"/>
    <property type="match status" value="1"/>
</dbReference>
<organism evidence="1 2">
    <name type="scientific">Asanoa ishikariensis</name>
    <dbReference type="NCBI Taxonomy" id="137265"/>
    <lineage>
        <taxon>Bacteria</taxon>
        <taxon>Bacillati</taxon>
        <taxon>Actinomycetota</taxon>
        <taxon>Actinomycetes</taxon>
        <taxon>Micromonosporales</taxon>
        <taxon>Micromonosporaceae</taxon>
        <taxon>Asanoa</taxon>
    </lineage>
</organism>